<gene>
    <name evidence="3" type="ORF">JI739_02520</name>
</gene>
<keyword evidence="2" id="KW-0732">Signal</keyword>
<feature type="signal peptide" evidence="2">
    <location>
        <begin position="1"/>
        <end position="25"/>
    </location>
</feature>
<evidence type="ECO:0000313" key="3">
    <source>
        <dbReference type="EMBL" id="MBL0419212.1"/>
    </source>
</evidence>
<proteinExistence type="inferred from homology"/>
<organism evidence="3 4">
    <name type="scientific">Ramlibacter aurantiacus</name>
    <dbReference type="NCBI Taxonomy" id="2801330"/>
    <lineage>
        <taxon>Bacteria</taxon>
        <taxon>Pseudomonadati</taxon>
        <taxon>Pseudomonadota</taxon>
        <taxon>Betaproteobacteria</taxon>
        <taxon>Burkholderiales</taxon>
        <taxon>Comamonadaceae</taxon>
        <taxon>Ramlibacter</taxon>
    </lineage>
</organism>
<sequence length="326" mass="34204">MKLARRAFLLSATLLALSSTAPAWAQQRYPGKPITIVVAYPAGGETDVIARMFGEKLTARLGQPVVVDNRVGATGIIGTTHVSRAAPDGYTLLLAPNTFTIAQTVLKTPAGSGYDVLNGFTPVIQAGTAPLFLVASAGSGFKSVADAVAASKTREIAYGSPGTGSPMHILGELLNRESGARFRHVPYKGVLPAVNDVVGGHLPLVYTSLGIVAPHFATGKLVPLAVADRQRSPLAPNVPSLQELGYKDIEVSGWYGLYGPKGMPAEVVATLNSHLNEILRMPDVAARMATLGSLPLGGTPESLRTRTAADYERFNGLLKTLNLQAD</sequence>
<protein>
    <submittedName>
        <fullName evidence="3">Tripartite tricarboxylate transporter substrate binding protein</fullName>
    </submittedName>
</protein>
<comment type="similarity">
    <text evidence="1">Belongs to the UPF0065 (bug) family.</text>
</comment>
<dbReference type="EMBL" id="JAEQNA010000001">
    <property type="protein sequence ID" value="MBL0419212.1"/>
    <property type="molecule type" value="Genomic_DNA"/>
</dbReference>
<dbReference type="SUPFAM" id="SSF53850">
    <property type="entry name" value="Periplasmic binding protein-like II"/>
    <property type="match status" value="1"/>
</dbReference>
<dbReference type="InterPro" id="IPR006311">
    <property type="entry name" value="TAT_signal"/>
</dbReference>
<dbReference type="AlphaFoldDB" id="A0A937D3D2"/>
<dbReference type="PANTHER" id="PTHR42928:SF5">
    <property type="entry name" value="BLR1237 PROTEIN"/>
    <property type="match status" value="1"/>
</dbReference>
<dbReference type="PROSITE" id="PS51318">
    <property type="entry name" value="TAT"/>
    <property type="match status" value="1"/>
</dbReference>
<reference evidence="3" key="1">
    <citation type="submission" date="2021-01" db="EMBL/GenBank/DDBJ databases">
        <title>Ramlibacter sp. strain AW1 16S ribosomal RNA gene Genome sequencing and assembly.</title>
        <authorList>
            <person name="Kang M."/>
        </authorList>
    </citation>
    <scope>NUCLEOTIDE SEQUENCE</scope>
    <source>
        <strain evidence="3">AW1</strain>
    </source>
</reference>
<dbReference type="InterPro" id="IPR042100">
    <property type="entry name" value="Bug_dom1"/>
</dbReference>
<dbReference type="RefSeq" id="WP_201682261.1">
    <property type="nucleotide sequence ID" value="NZ_JAEQNA010000001.1"/>
</dbReference>
<keyword evidence="4" id="KW-1185">Reference proteome</keyword>
<dbReference type="Gene3D" id="3.40.190.10">
    <property type="entry name" value="Periplasmic binding protein-like II"/>
    <property type="match status" value="1"/>
</dbReference>
<comment type="caution">
    <text evidence="3">The sequence shown here is derived from an EMBL/GenBank/DDBJ whole genome shotgun (WGS) entry which is preliminary data.</text>
</comment>
<dbReference type="Gene3D" id="3.40.190.150">
    <property type="entry name" value="Bordetella uptake gene, domain 1"/>
    <property type="match status" value="1"/>
</dbReference>
<evidence type="ECO:0000313" key="4">
    <source>
        <dbReference type="Proteomes" id="UP000613011"/>
    </source>
</evidence>
<evidence type="ECO:0000256" key="2">
    <source>
        <dbReference type="SAM" id="SignalP"/>
    </source>
</evidence>
<dbReference type="CDD" id="cd07012">
    <property type="entry name" value="PBP2_Bug_TTT"/>
    <property type="match status" value="1"/>
</dbReference>
<name>A0A937D3D2_9BURK</name>
<dbReference type="PIRSF" id="PIRSF017082">
    <property type="entry name" value="YflP"/>
    <property type="match status" value="1"/>
</dbReference>
<dbReference type="InterPro" id="IPR005064">
    <property type="entry name" value="BUG"/>
</dbReference>
<feature type="chain" id="PRO_5037198605" evidence="2">
    <location>
        <begin position="26"/>
        <end position="326"/>
    </location>
</feature>
<dbReference type="Pfam" id="PF03401">
    <property type="entry name" value="TctC"/>
    <property type="match status" value="1"/>
</dbReference>
<accession>A0A937D3D2</accession>
<dbReference type="Proteomes" id="UP000613011">
    <property type="component" value="Unassembled WGS sequence"/>
</dbReference>
<evidence type="ECO:0000256" key="1">
    <source>
        <dbReference type="ARBA" id="ARBA00006987"/>
    </source>
</evidence>
<dbReference type="PANTHER" id="PTHR42928">
    <property type="entry name" value="TRICARBOXYLATE-BINDING PROTEIN"/>
    <property type="match status" value="1"/>
</dbReference>